<dbReference type="InterPro" id="IPR000719">
    <property type="entry name" value="Prot_kinase_dom"/>
</dbReference>
<dbReference type="InterPro" id="IPR011009">
    <property type="entry name" value="Kinase-like_dom_sf"/>
</dbReference>
<dbReference type="OrthoDB" id="9813021at2"/>
<dbReference type="PANTHER" id="PTHR43289:SF6">
    <property type="entry name" value="SERINE_THREONINE-PROTEIN KINASE NEKL-3"/>
    <property type="match status" value="1"/>
</dbReference>
<proteinExistence type="predicted"/>
<evidence type="ECO:0000256" key="2">
    <source>
        <dbReference type="ARBA" id="ARBA00022741"/>
    </source>
</evidence>
<keyword evidence="7" id="KW-1185">Reference proteome</keyword>
<evidence type="ECO:0000259" key="5">
    <source>
        <dbReference type="PROSITE" id="PS50011"/>
    </source>
</evidence>
<evidence type="ECO:0000313" key="6">
    <source>
        <dbReference type="EMBL" id="QDU98906.1"/>
    </source>
</evidence>
<dbReference type="Proteomes" id="UP000317648">
    <property type="component" value="Chromosome"/>
</dbReference>
<dbReference type="AlphaFoldDB" id="A0A518E477"/>
<feature type="domain" description="Protein kinase" evidence="5">
    <location>
        <begin position="138"/>
        <end position="271"/>
    </location>
</feature>
<dbReference type="EC" id="2.7.11.1" evidence="6"/>
<name>A0A518E477_9BACT</name>
<gene>
    <name evidence="6" type="primary">spk1_2</name>
    <name evidence="6" type="ORF">Pla8534_68170</name>
</gene>
<accession>A0A518E477</accession>
<evidence type="ECO:0000313" key="7">
    <source>
        <dbReference type="Proteomes" id="UP000317648"/>
    </source>
</evidence>
<dbReference type="SMART" id="SM00220">
    <property type="entry name" value="S_TKc"/>
    <property type="match status" value="1"/>
</dbReference>
<evidence type="ECO:0000256" key="3">
    <source>
        <dbReference type="ARBA" id="ARBA00022777"/>
    </source>
</evidence>
<dbReference type="KEGG" id="lcre:Pla8534_68170"/>
<keyword evidence="3 6" id="KW-0418">Kinase</keyword>
<evidence type="ECO:0000256" key="4">
    <source>
        <dbReference type="ARBA" id="ARBA00022840"/>
    </source>
</evidence>
<keyword evidence="4" id="KW-0067">ATP-binding</keyword>
<dbReference type="EMBL" id="CP036433">
    <property type="protein sequence ID" value="QDU98906.1"/>
    <property type="molecule type" value="Genomic_DNA"/>
</dbReference>
<evidence type="ECO:0000256" key="1">
    <source>
        <dbReference type="ARBA" id="ARBA00022679"/>
    </source>
</evidence>
<dbReference type="SUPFAM" id="SSF56112">
    <property type="entry name" value="Protein kinase-like (PK-like)"/>
    <property type="match status" value="1"/>
</dbReference>
<reference evidence="6 7" key="1">
    <citation type="submission" date="2019-02" db="EMBL/GenBank/DDBJ databases">
        <title>Deep-cultivation of Planctomycetes and their phenomic and genomic characterization uncovers novel biology.</title>
        <authorList>
            <person name="Wiegand S."/>
            <person name="Jogler M."/>
            <person name="Boedeker C."/>
            <person name="Pinto D."/>
            <person name="Vollmers J."/>
            <person name="Rivas-Marin E."/>
            <person name="Kohn T."/>
            <person name="Peeters S.H."/>
            <person name="Heuer A."/>
            <person name="Rast P."/>
            <person name="Oberbeckmann S."/>
            <person name="Bunk B."/>
            <person name="Jeske O."/>
            <person name="Meyerdierks A."/>
            <person name="Storesund J.E."/>
            <person name="Kallscheuer N."/>
            <person name="Luecker S."/>
            <person name="Lage O.M."/>
            <person name="Pohl T."/>
            <person name="Merkel B.J."/>
            <person name="Hornburger P."/>
            <person name="Mueller R.-W."/>
            <person name="Bruemmer F."/>
            <person name="Labrenz M."/>
            <person name="Spormann A.M."/>
            <person name="Op den Camp H."/>
            <person name="Overmann J."/>
            <person name="Amann R."/>
            <person name="Jetten M.S.M."/>
            <person name="Mascher T."/>
            <person name="Medema M.H."/>
            <person name="Devos D.P."/>
            <person name="Kaster A.-K."/>
            <person name="Ovreas L."/>
            <person name="Rohde M."/>
            <person name="Galperin M.Y."/>
            <person name="Jogler C."/>
        </authorList>
    </citation>
    <scope>NUCLEOTIDE SEQUENCE [LARGE SCALE GENOMIC DNA]</scope>
    <source>
        <strain evidence="6 7">Pla85_3_4</strain>
    </source>
</reference>
<dbReference type="GO" id="GO:0005524">
    <property type="term" value="F:ATP binding"/>
    <property type="evidence" value="ECO:0007669"/>
    <property type="project" value="UniProtKB-KW"/>
</dbReference>
<dbReference type="RefSeq" id="WP_145058515.1">
    <property type="nucleotide sequence ID" value="NZ_CP036433.1"/>
</dbReference>
<dbReference type="PANTHER" id="PTHR43289">
    <property type="entry name" value="MITOGEN-ACTIVATED PROTEIN KINASE KINASE KINASE 20-RELATED"/>
    <property type="match status" value="1"/>
</dbReference>
<keyword evidence="2" id="KW-0547">Nucleotide-binding</keyword>
<dbReference type="Pfam" id="PF00069">
    <property type="entry name" value="Pkinase"/>
    <property type="match status" value="1"/>
</dbReference>
<dbReference type="GO" id="GO:0004674">
    <property type="term" value="F:protein serine/threonine kinase activity"/>
    <property type="evidence" value="ECO:0007669"/>
    <property type="project" value="UniProtKB-EC"/>
</dbReference>
<keyword evidence="1 6" id="KW-0808">Transferase</keyword>
<organism evidence="6 7">
    <name type="scientific">Lignipirellula cremea</name>
    <dbReference type="NCBI Taxonomy" id="2528010"/>
    <lineage>
        <taxon>Bacteria</taxon>
        <taxon>Pseudomonadati</taxon>
        <taxon>Planctomycetota</taxon>
        <taxon>Planctomycetia</taxon>
        <taxon>Pirellulales</taxon>
        <taxon>Pirellulaceae</taxon>
        <taxon>Lignipirellula</taxon>
    </lineage>
</organism>
<dbReference type="PROSITE" id="PS50011">
    <property type="entry name" value="PROTEIN_KINASE_DOM"/>
    <property type="match status" value="1"/>
</dbReference>
<dbReference type="Gene3D" id="3.30.200.20">
    <property type="entry name" value="Phosphorylase Kinase, domain 1"/>
    <property type="match status" value="1"/>
</dbReference>
<protein>
    <submittedName>
        <fullName evidence="6">Serine/threonine-protein kinase PK-1</fullName>
        <ecNumber evidence="6">2.7.11.1</ecNumber>
    </submittedName>
</protein>
<sequence>MHHSTNLREQLDLITDEFEAAWRTGPRPQLSDNLAEHLSIDPARLLYELLLVEMDMRQAAGETPRLEEYCAAFPEQTAVVHEAFAADQTIALAGSAQETSSFTRAQLASDSLDQNLRKQIRFLAPPQQPDEIGRLGDYRVLEVMGVGGMGVVFRAEDPHLQRLVALKAMKPAVAASRSSRDRFFREARAAAALDHDHIVSIYQVDEDREIPFIAMQYLCGESLQTRLKREGSLEQHAVIQIGREVALGLAFGSRRRRRRHTRPTGRFARIA</sequence>